<reference evidence="17 18" key="1">
    <citation type="submission" date="2019-03" db="EMBL/GenBank/DDBJ databases">
        <title>Genomic Encyclopedia of Archaeal and Bacterial Type Strains, Phase II (KMG-II): from individual species to whole genera.</title>
        <authorList>
            <person name="Goeker M."/>
        </authorList>
    </citation>
    <scope>NUCLEOTIDE SEQUENCE [LARGE SCALE GENOMIC DNA]</scope>
    <source>
        <strain evidence="17 18">DSM 15388</strain>
    </source>
</reference>
<keyword evidence="4 15" id="KW-0963">Cytoplasm</keyword>
<dbReference type="GO" id="GO:0003684">
    <property type="term" value="F:damaged DNA binding"/>
    <property type="evidence" value="ECO:0007669"/>
    <property type="project" value="InterPro"/>
</dbReference>
<evidence type="ECO:0000256" key="11">
    <source>
        <dbReference type="ARBA" id="ARBA00022932"/>
    </source>
</evidence>
<evidence type="ECO:0000259" key="16">
    <source>
        <dbReference type="PROSITE" id="PS50173"/>
    </source>
</evidence>
<evidence type="ECO:0000256" key="13">
    <source>
        <dbReference type="ARBA" id="ARBA00023204"/>
    </source>
</evidence>
<evidence type="ECO:0000256" key="1">
    <source>
        <dbReference type="ARBA" id="ARBA00004496"/>
    </source>
</evidence>
<dbReference type="FunFam" id="3.40.1170.60:FF:000001">
    <property type="entry name" value="DNA polymerase IV"/>
    <property type="match status" value="1"/>
</dbReference>
<evidence type="ECO:0000256" key="5">
    <source>
        <dbReference type="ARBA" id="ARBA00022679"/>
    </source>
</evidence>
<dbReference type="InterPro" id="IPR022880">
    <property type="entry name" value="DNApol_IV"/>
</dbReference>
<keyword evidence="11 15" id="KW-0239">DNA-directed DNA polymerase</keyword>
<evidence type="ECO:0000313" key="18">
    <source>
        <dbReference type="Proteomes" id="UP000295793"/>
    </source>
</evidence>
<dbReference type="InterPro" id="IPR043502">
    <property type="entry name" value="DNA/RNA_pol_sf"/>
</dbReference>
<evidence type="ECO:0000313" key="17">
    <source>
        <dbReference type="EMBL" id="TCS41671.1"/>
    </source>
</evidence>
<comment type="cofactor">
    <cofactor evidence="15">
        <name>Mg(2+)</name>
        <dbReference type="ChEBI" id="CHEBI:18420"/>
    </cofactor>
    <text evidence="15">Binds 2 magnesium ions per subunit.</text>
</comment>
<keyword evidence="8 15" id="KW-0479">Metal-binding</keyword>
<keyword evidence="18" id="KW-1185">Reference proteome</keyword>
<dbReference type="InterPro" id="IPR017961">
    <property type="entry name" value="DNA_pol_Y-fam_little_finger"/>
</dbReference>
<evidence type="ECO:0000256" key="9">
    <source>
        <dbReference type="ARBA" id="ARBA00022763"/>
    </source>
</evidence>
<evidence type="ECO:0000256" key="14">
    <source>
        <dbReference type="ARBA" id="ARBA00049244"/>
    </source>
</evidence>
<dbReference type="Gene3D" id="3.40.1170.60">
    <property type="match status" value="1"/>
</dbReference>
<feature type="domain" description="UmuC" evidence="16">
    <location>
        <begin position="5"/>
        <end position="185"/>
    </location>
</feature>
<dbReference type="CDD" id="cd03586">
    <property type="entry name" value="PolY_Pol_IV_kappa"/>
    <property type="match status" value="1"/>
</dbReference>
<dbReference type="Pfam" id="PF21999">
    <property type="entry name" value="IMS_HHH_1"/>
    <property type="match status" value="1"/>
</dbReference>
<comment type="catalytic activity">
    <reaction evidence="14 15">
        <text>DNA(n) + a 2'-deoxyribonucleoside 5'-triphosphate = DNA(n+1) + diphosphate</text>
        <dbReference type="Rhea" id="RHEA:22508"/>
        <dbReference type="Rhea" id="RHEA-COMP:17339"/>
        <dbReference type="Rhea" id="RHEA-COMP:17340"/>
        <dbReference type="ChEBI" id="CHEBI:33019"/>
        <dbReference type="ChEBI" id="CHEBI:61560"/>
        <dbReference type="ChEBI" id="CHEBI:173112"/>
        <dbReference type="EC" id="2.7.7.7"/>
    </reaction>
</comment>
<dbReference type="GO" id="GO:0003887">
    <property type="term" value="F:DNA-directed DNA polymerase activity"/>
    <property type="evidence" value="ECO:0007669"/>
    <property type="project" value="UniProtKB-UniRule"/>
</dbReference>
<comment type="caution">
    <text evidence="17">The sequence shown here is derived from an EMBL/GenBank/DDBJ whole genome shotgun (WGS) entry which is preliminary data.</text>
</comment>
<evidence type="ECO:0000256" key="12">
    <source>
        <dbReference type="ARBA" id="ARBA00023125"/>
    </source>
</evidence>
<comment type="similarity">
    <text evidence="2 15">Belongs to the DNA polymerase type-Y family.</text>
</comment>
<dbReference type="SUPFAM" id="SSF56672">
    <property type="entry name" value="DNA/RNA polymerases"/>
    <property type="match status" value="1"/>
</dbReference>
<dbReference type="EMBL" id="SLZR01000005">
    <property type="protein sequence ID" value="TCS41671.1"/>
    <property type="molecule type" value="Genomic_DNA"/>
</dbReference>
<comment type="subunit">
    <text evidence="15">Monomer.</text>
</comment>
<dbReference type="InterPro" id="IPR043128">
    <property type="entry name" value="Rev_trsase/Diguanyl_cyclase"/>
</dbReference>
<dbReference type="HAMAP" id="MF_01113">
    <property type="entry name" value="DNApol_IV"/>
    <property type="match status" value="1"/>
</dbReference>
<dbReference type="Pfam" id="PF00817">
    <property type="entry name" value="IMS"/>
    <property type="match status" value="1"/>
</dbReference>
<feature type="site" description="Substrate discrimination" evidence="15">
    <location>
        <position position="14"/>
    </location>
</feature>
<dbReference type="GO" id="GO:0000287">
    <property type="term" value="F:magnesium ion binding"/>
    <property type="evidence" value="ECO:0007669"/>
    <property type="project" value="UniProtKB-UniRule"/>
</dbReference>
<dbReference type="GO" id="GO:0006281">
    <property type="term" value="P:DNA repair"/>
    <property type="evidence" value="ECO:0007669"/>
    <property type="project" value="UniProtKB-UniRule"/>
</dbReference>
<feature type="binding site" evidence="15">
    <location>
        <position position="103"/>
    </location>
    <ligand>
        <name>Mg(2+)</name>
        <dbReference type="ChEBI" id="CHEBI:18420"/>
    </ligand>
</feature>
<dbReference type="Proteomes" id="UP000295793">
    <property type="component" value="Unassembled WGS sequence"/>
</dbReference>
<evidence type="ECO:0000256" key="6">
    <source>
        <dbReference type="ARBA" id="ARBA00022695"/>
    </source>
</evidence>
<dbReference type="PROSITE" id="PS50173">
    <property type="entry name" value="UMUC"/>
    <property type="match status" value="1"/>
</dbReference>
<dbReference type="EC" id="2.7.7.7" evidence="15"/>
<dbReference type="NCBIfam" id="NF002677">
    <property type="entry name" value="PRK02406.1"/>
    <property type="match status" value="1"/>
</dbReference>
<dbReference type="InterPro" id="IPR053848">
    <property type="entry name" value="IMS_HHH_1"/>
</dbReference>
<evidence type="ECO:0000256" key="7">
    <source>
        <dbReference type="ARBA" id="ARBA00022705"/>
    </source>
</evidence>
<keyword evidence="12 15" id="KW-0238">DNA-binding</keyword>
<dbReference type="SUPFAM" id="SSF100879">
    <property type="entry name" value="Lesion bypass DNA polymerase (Y-family), little finger domain"/>
    <property type="match status" value="1"/>
</dbReference>
<comment type="subcellular location">
    <subcellularLocation>
        <location evidence="1 15">Cytoplasm</location>
    </subcellularLocation>
</comment>
<keyword evidence="5 15" id="KW-0808">Transferase</keyword>
<dbReference type="Gene3D" id="3.30.1490.100">
    <property type="entry name" value="DNA polymerase, Y-family, little finger domain"/>
    <property type="match status" value="1"/>
</dbReference>
<keyword evidence="7 15" id="KW-0235">DNA replication</keyword>
<proteinExistence type="inferred from homology"/>
<keyword evidence="9 15" id="KW-0227">DNA damage</keyword>
<evidence type="ECO:0000256" key="3">
    <source>
        <dbReference type="ARBA" id="ARBA00022457"/>
    </source>
</evidence>
<name>A0A4R3I8K8_9GAMM</name>
<dbReference type="GO" id="GO:0006261">
    <property type="term" value="P:DNA-templated DNA replication"/>
    <property type="evidence" value="ECO:0007669"/>
    <property type="project" value="UniProtKB-UniRule"/>
</dbReference>
<keyword evidence="13 15" id="KW-0234">DNA repair</keyword>
<evidence type="ECO:0000256" key="8">
    <source>
        <dbReference type="ARBA" id="ARBA00022723"/>
    </source>
</evidence>
<feature type="active site" evidence="15">
    <location>
        <position position="104"/>
    </location>
</feature>
<organism evidence="17 18">
    <name type="scientific">Reinekea marinisedimentorum</name>
    <dbReference type="NCBI Taxonomy" id="230495"/>
    <lineage>
        <taxon>Bacteria</taxon>
        <taxon>Pseudomonadati</taxon>
        <taxon>Pseudomonadota</taxon>
        <taxon>Gammaproteobacteria</taxon>
        <taxon>Oceanospirillales</taxon>
        <taxon>Saccharospirillaceae</taxon>
        <taxon>Reinekea</taxon>
    </lineage>
</organism>
<dbReference type="GO" id="GO:0005829">
    <property type="term" value="C:cytosol"/>
    <property type="evidence" value="ECO:0007669"/>
    <property type="project" value="TreeGrafter"/>
</dbReference>
<evidence type="ECO:0000256" key="4">
    <source>
        <dbReference type="ARBA" id="ARBA00022490"/>
    </source>
</evidence>
<evidence type="ECO:0000256" key="10">
    <source>
        <dbReference type="ARBA" id="ARBA00022842"/>
    </source>
</evidence>
<dbReference type="Gene3D" id="1.10.150.20">
    <property type="entry name" value="5' to 3' exonuclease, C-terminal subdomain"/>
    <property type="match status" value="1"/>
</dbReference>
<evidence type="ECO:0000256" key="15">
    <source>
        <dbReference type="HAMAP-Rule" id="MF_01113"/>
    </source>
</evidence>
<dbReference type="GO" id="GO:0042276">
    <property type="term" value="P:error-prone translesion synthesis"/>
    <property type="evidence" value="ECO:0007669"/>
    <property type="project" value="TreeGrafter"/>
</dbReference>
<dbReference type="InterPro" id="IPR050116">
    <property type="entry name" value="DNA_polymerase-Y"/>
</dbReference>
<protein>
    <recommendedName>
        <fullName evidence="15">DNA polymerase IV</fullName>
        <shortName evidence="15">Pol IV</shortName>
        <ecNumber evidence="15">2.7.7.7</ecNumber>
    </recommendedName>
</protein>
<dbReference type="RefSeq" id="WP_132701089.1">
    <property type="nucleotide sequence ID" value="NZ_SLZR01000005.1"/>
</dbReference>
<dbReference type="Pfam" id="PF11799">
    <property type="entry name" value="IMS_C"/>
    <property type="match status" value="1"/>
</dbReference>
<keyword evidence="3 15" id="KW-0515">Mutator protein</keyword>
<dbReference type="GO" id="GO:0009432">
    <property type="term" value="P:SOS response"/>
    <property type="evidence" value="ECO:0007669"/>
    <property type="project" value="TreeGrafter"/>
</dbReference>
<dbReference type="PANTHER" id="PTHR11076">
    <property type="entry name" value="DNA REPAIR POLYMERASE UMUC / TRANSFERASE FAMILY MEMBER"/>
    <property type="match status" value="1"/>
</dbReference>
<accession>A0A4R3I8K8</accession>
<dbReference type="OrthoDB" id="9808813at2"/>
<keyword evidence="10 15" id="KW-0460">Magnesium</keyword>
<dbReference type="InterPro" id="IPR001126">
    <property type="entry name" value="UmuC"/>
</dbReference>
<keyword evidence="6 15" id="KW-0548">Nucleotidyltransferase</keyword>
<sequence length="354" mass="39971">MQRKIIHIDCDCYYAALEERDFPHLRGKPVAVGGQGPRSVLATCNYEARKFGVRSAMPGRMAKNRCPSLIVQPARFEVYRSVSEQIRSIFSRYTELVEPLSLDEAYLDVTDSTWFGGSATLLAEHIRAEIFSEVGITVSAGVAGNKYLAKIASDWNKPNGLFIVSPAKVDDFLVTLPVRKISGIGQKFSEKLASMNINTCGDLQQWSLPRLVEFFGKSGPWLYQRARGVDDRPVGGSGERKSLSIEHTFSQDRVNAQQCEQEILRLYEKLRERLNKKGSAPLKGIFLKVRYSSFKTQTIERNWGLTLESFQRLFQVRAENVEEGIRLLGIGVRFDNSVPEAQLSLWPQEDSNRI</sequence>
<dbReference type="Gene3D" id="3.30.70.270">
    <property type="match status" value="1"/>
</dbReference>
<gene>
    <name evidence="15" type="primary">dinB</name>
    <name evidence="17" type="ORF">BCF53_10598</name>
</gene>
<feature type="binding site" evidence="15">
    <location>
        <position position="9"/>
    </location>
    <ligand>
        <name>Mg(2+)</name>
        <dbReference type="ChEBI" id="CHEBI:18420"/>
    </ligand>
</feature>
<dbReference type="AlphaFoldDB" id="A0A4R3I8K8"/>
<dbReference type="InterPro" id="IPR036775">
    <property type="entry name" value="DNA_pol_Y-fam_lit_finger_sf"/>
</dbReference>
<dbReference type="PANTHER" id="PTHR11076:SF33">
    <property type="entry name" value="DNA POLYMERASE KAPPA"/>
    <property type="match status" value="1"/>
</dbReference>
<evidence type="ECO:0000256" key="2">
    <source>
        <dbReference type="ARBA" id="ARBA00010945"/>
    </source>
</evidence>
<comment type="function">
    <text evidence="15">Poorly processive, error-prone DNA polymerase involved in untargeted mutagenesis. Copies undamaged DNA at stalled replication forks, which arise in vivo from mismatched or misaligned primer ends. These misaligned primers can be extended by PolIV. Exhibits no 3'-5' exonuclease (proofreading) activity. May be involved in translesional synthesis, in conjunction with the beta clamp from PolIII.</text>
</comment>